<accession>A0A8S3R7A2</accession>
<dbReference type="Proteomes" id="UP000683360">
    <property type="component" value="Unassembled WGS sequence"/>
</dbReference>
<keyword evidence="1" id="KW-0472">Membrane</keyword>
<reference evidence="2" key="1">
    <citation type="submission" date="2021-03" db="EMBL/GenBank/DDBJ databases">
        <authorList>
            <person name="Bekaert M."/>
        </authorList>
    </citation>
    <scope>NUCLEOTIDE SEQUENCE</scope>
</reference>
<name>A0A8S3R7A2_MYTED</name>
<keyword evidence="3" id="KW-1185">Reference proteome</keyword>
<keyword evidence="1" id="KW-1133">Transmembrane helix</keyword>
<gene>
    <name evidence="2" type="ORF">MEDL_15699</name>
</gene>
<evidence type="ECO:0000256" key="1">
    <source>
        <dbReference type="SAM" id="Phobius"/>
    </source>
</evidence>
<dbReference type="AlphaFoldDB" id="A0A8S3R7A2"/>
<sequence length="216" mass="23929">MPSKFLNQDRKEYNNQSQKLLVTDIERPVCSILNRTGWCSLSSLNTANCSLYKWTVTTRVSFSGTILKSISTTGLSEMHHDNITALTEGPLLVYTNGDCCSPYFQLTIVDADNFISQCNEKVSNGEPVKSVEIISIVDFDVDVVSSTVGIVIGIGASVCVSGVIIGIMLFILKFNKHKLVYRIEPKADMSSNTRPSFDKVAMRAIMKTKLQKSSWK</sequence>
<dbReference type="OrthoDB" id="10481557at2759"/>
<dbReference type="EMBL" id="CAJPWZ010000828">
    <property type="protein sequence ID" value="CAG2201049.1"/>
    <property type="molecule type" value="Genomic_DNA"/>
</dbReference>
<feature type="transmembrane region" description="Helical" evidence="1">
    <location>
        <begin position="148"/>
        <end position="172"/>
    </location>
</feature>
<keyword evidence="1" id="KW-0812">Transmembrane</keyword>
<comment type="caution">
    <text evidence="2">The sequence shown here is derived from an EMBL/GenBank/DDBJ whole genome shotgun (WGS) entry which is preliminary data.</text>
</comment>
<evidence type="ECO:0000313" key="3">
    <source>
        <dbReference type="Proteomes" id="UP000683360"/>
    </source>
</evidence>
<evidence type="ECO:0000313" key="2">
    <source>
        <dbReference type="EMBL" id="CAG2201049.1"/>
    </source>
</evidence>
<proteinExistence type="predicted"/>
<protein>
    <submittedName>
        <fullName evidence="2">Uncharacterized protein</fullName>
    </submittedName>
</protein>
<organism evidence="2 3">
    <name type="scientific">Mytilus edulis</name>
    <name type="common">Blue mussel</name>
    <dbReference type="NCBI Taxonomy" id="6550"/>
    <lineage>
        <taxon>Eukaryota</taxon>
        <taxon>Metazoa</taxon>
        <taxon>Spiralia</taxon>
        <taxon>Lophotrochozoa</taxon>
        <taxon>Mollusca</taxon>
        <taxon>Bivalvia</taxon>
        <taxon>Autobranchia</taxon>
        <taxon>Pteriomorphia</taxon>
        <taxon>Mytilida</taxon>
        <taxon>Mytiloidea</taxon>
        <taxon>Mytilidae</taxon>
        <taxon>Mytilinae</taxon>
        <taxon>Mytilus</taxon>
    </lineage>
</organism>